<keyword evidence="2" id="KW-0963">Cytoplasm</keyword>
<dbReference type="GO" id="GO:0005615">
    <property type="term" value="C:extracellular space"/>
    <property type="evidence" value="ECO:0007669"/>
    <property type="project" value="InterPro"/>
</dbReference>
<dbReference type="PANTHER" id="PTHR11461">
    <property type="entry name" value="SERINE PROTEASE INHIBITOR, SERPIN"/>
    <property type="match status" value="1"/>
</dbReference>
<evidence type="ECO:0000313" key="8">
    <source>
        <dbReference type="RefSeq" id="XP_020851437.1"/>
    </source>
</evidence>
<dbReference type="Proteomes" id="UP000515140">
    <property type="component" value="Unplaced"/>
</dbReference>
<dbReference type="InParanoid" id="A0A6P5L156"/>
<dbReference type="AlphaFoldDB" id="A0A6P5L156"/>
<dbReference type="SUPFAM" id="SSF56574">
    <property type="entry name" value="Serpins"/>
    <property type="match status" value="1"/>
</dbReference>
<comment type="subcellular location">
    <subcellularLocation>
        <location evidence="1">Cytoplasm</location>
    </subcellularLocation>
</comment>
<dbReference type="GeneID" id="110214739"/>
<proteinExistence type="inferred from homology"/>
<dbReference type="InterPro" id="IPR042178">
    <property type="entry name" value="Serpin_sf_1"/>
</dbReference>
<dbReference type="InterPro" id="IPR000215">
    <property type="entry name" value="Serpin_fam"/>
</dbReference>
<evidence type="ECO:0000313" key="7">
    <source>
        <dbReference type="Proteomes" id="UP000515140"/>
    </source>
</evidence>
<protein>
    <submittedName>
        <fullName evidence="8">Serpin B6-like</fullName>
    </submittedName>
</protein>
<dbReference type="PANTHER" id="PTHR11461:SF204">
    <property type="entry name" value="SERPIN B6"/>
    <property type="match status" value="1"/>
</dbReference>
<evidence type="ECO:0000256" key="4">
    <source>
        <dbReference type="ARBA" id="ARBA00022900"/>
    </source>
</evidence>
<evidence type="ECO:0000256" key="1">
    <source>
        <dbReference type="ARBA" id="ARBA00004496"/>
    </source>
</evidence>
<feature type="domain" description="Serpin" evidence="6">
    <location>
        <begin position="13"/>
        <end position="373"/>
    </location>
</feature>
<evidence type="ECO:0000256" key="2">
    <source>
        <dbReference type="ARBA" id="ARBA00022490"/>
    </source>
</evidence>
<dbReference type="GO" id="GO:0005737">
    <property type="term" value="C:cytoplasm"/>
    <property type="evidence" value="ECO:0007669"/>
    <property type="project" value="UniProtKB-SubCell"/>
</dbReference>
<sequence length="373" mass="42157">MDSLTEANNMLAITLLKKLCKEKTENVLFSPPSLSSALATILLGAKNDTAAQIEHLFSLDRDGDINLGFQSLLTEMNKPVTLYLLGTTNRLFFRENALNFLPSFKESCEKFYNSVLEDVCFSEEAEAVRKHINAWVAENTEGKILEALPEDSVNPLSLLIFVNAININLKWKTDTEPMKRCSFVSFKQMHRISQIMVKEEGFLGFYIEELGANVCISTHNRMDWNIILVLPVDDGKKMEEGLTYETFITWTKPEAVDLMEILRKQLFLPRIKIEESYDMVHILCSLGISDAFQEDKADFSGLSTLKDLHLLSVFHLSFLEFTEEGIKASAATVAVEIPGNAKGKGLKTPSLFFFFIWSHKIKSILFCGRVCIP</sequence>
<evidence type="ECO:0000256" key="3">
    <source>
        <dbReference type="ARBA" id="ARBA00022690"/>
    </source>
</evidence>
<dbReference type="InterPro" id="IPR042185">
    <property type="entry name" value="Serpin_sf_2"/>
</dbReference>
<dbReference type="Pfam" id="PF00079">
    <property type="entry name" value="Serpin"/>
    <property type="match status" value="1"/>
</dbReference>
<keyword evidence="3" id="KW-0646">Protease inhibitor</keyword>
<reference evidence="8" key="1">
    <citation type="submission" date="2025-08" db="UniProtKB">
        <authorList>
            <consortium name="RefSeq"/>
        </authorList>
    </citation>
    <scope>IDENTIFICATION</scope>
    <source>
        <tissue evidence="8">Spleen</tissue>
    </source>
</reference>
<dbReference type="InterPro" id="IPR023796">
    <property type="entry name" value="Serpin_dom"/>
</dbReference>
<dbReference type="KEGG" id="pcw:110214739"/>
<dbReference type="SMART" id="SM00093">
    <property type="entry name" value="SERPIN"/>
    <property type="match status" value="1"/>
</dbReference>
<organism evidence="7 8">
    <name type="scientific">Phascolarctos cinereus</name>
    <name type="common">Koala</name>
    <dbReference type="NCBI Taxonomy" id="38626"/>
    <lineage>
        <taxon>Eukaryota</taxon>
        <taxon>Metazoa</taxon>
        <taxon>Chordata</taxon>
        <taxon>Craniata</taxon>
        <taxon>Vertebrata</taxon>
        <taxon>Euteleostomi</taxon>
        <taxon>Mammalia</taxon>
        <taxon>Metatheria</taxon>
        <taxon>Diprotodontia</taxon>
        <taxon>Phascolarctidae</taxon>
        <taxon>Phascolarctos</taxon>
    </lineage>
</organism>
<comment type="similarity">
    <text evidence="5">Belongs to the serpin family.</text>
</comment>
<dbReference type="RefSeq" id="XP_020851437.1">
    <property type="nucleotide sequence ID" value="XM_020995778.1"/>
</dbReference>
<accession>A0A6P5L156</accession>
<evidence type="ECO:0000259" key="6">
    <source>
        <dbReference type="SMART" id="SM00093"/>
    </source>
</evidence>
<gene>
    <name evidence="8" type="primary">LOC110214739</name>
</gene>
<dbReference type="Gene3D" id="3.30.497.10">
    <property type="entry name" value="Antithrombin, subunit I, domain 2"/>
    <property type="match status" value="1"/>
</dbReference>
<keyword evidence="7" id="KW-1185">Reference proteome</keyword>
<dbReference type="GO" id="GO:0004867">
    <property type="term" value="F:serine-type endopeptidase inhibitor activity"/>
    <property type="evidence" value="ECO:0007669"/>
    <property type="project" value="UniProtKB-KW"/>
</dbReference>
<keyword evidence="4" id="KW-0722">Serine protease inhibitor</keyword>
<dbReference type="Gene3D" id="2.30.39.10">
    <property type="entry name" value="Alpha-1-antitrypsin, domain 1"/>
    <property type="match status" value="1"/>
</dbReference>
<name>A0A6P5L156_PHACI</name>
<evidence type="ECO:0000256" key="5">
    <source>
        <dbReference type="RuleBase" id="RU000411"/>
    </source>
</evidence>
<dbReference type="InterPro" id="IPR036186">
    <property type="entry name" value="Serpin_sf"/>
</dbReference>